<evidence type="ECO:0000256" key="9">
    <source>
        <dbReference type="SAM" id="Phobius"/>
    </source>
</evidence>
<evidence type="ECO:0000259" key="11">
    <source>
        <dbReference type="Pfam" id="PF21314"/>
    </source>
</evidence>
<dbReference type="GO" id="GO:0016020">
    <property type="term" value="C:membrane"/>
    <property type="evidence" value="ECO:0007669"/>
    <property type="project" value="UniProtKB-SubCell"/>
</dbReference>
<evidence type="ECO:0000256" key="6">
    <source>
        <dbReference type="ARBA" id="ARBA00022989"/>
    </source>
</evidence>
<dbReference type="Pfam" id="PF21314">
    <property type="entry name" value="TM_ErbB1"/>
    <property type="match status" value="1"/>
</dbReference>
<comment type="subcellular location">
    <subcellularLocation>
        <location evidence="1">Membrane</location>
        <topology evidence="1">Single-pass membrane protein</topology>
    </subcellularLocation>
</comment>
<keyword evidence="13" id="KW-1185">Reference proteome</keyword>
<feature type="chain" id="PRO_5042270953" description="Epidermal growth factor receptor-like transmembrane-juxtamembrane segment domain-containing protein" evidence="10">
    <location>
        <begin position="22"/>
        <end position="431"/>
    </location>
</feature>
<feature type="compositionally biased region" description="Polar residues" evidence="8">
    <location>
        <begin position="222"/>
        <end position="233"/>
    </location>
</feature>
<gene>
    <name evidence="12" type="ORF">NEMBOFW57_009140</name>
</gene>
<evidence type="ECO:0000256" key="4">
    <source>
        <dbReference type="ARBA" id="ARBA00022741"/>
    </source>
</evidence>
<dbReference type="GO" id="GO:0005524">
    <property type="term" value="F:ATP binding"/>
    <property type="evidence" value="ECO:0007669"/>
    <property type="project" value="UniProtKB-KW"/>
</dbReference>
<dbReference type="PANTHER" id="PTHR15549">
    <property type="entry name" value="PAIRED IMMUNOGLOBULIN-LIKE TYPE 2 RECEPTOR"/>
    <property type="match status" value="1"/>
</dbReference>
<keyword evidence="2" id="KW-0597">Phosphoprotein</keyword>
<feature type="transmembrane region" description="Helical" evidence="9">
    <location>
        <begin position="239"/>
        <end position="261"/>
    </location>
</feature>
<dbReference type="InterPro" id="IPR049328">
    <property type="entry name" value="TM_ErbB1"/>
</dbReference>
<keyword evidence="7 9" id="KW-0472">Membrane</keyword>
<keyword evidence="6 9" id="KW-1133">Transmembrane helix</keyword>
<dbReference type="Proteomes" id="UP001197093">
    <property type="component" value="Unassembled WGS sequence"/>
</dbReference>
<organism evidence="12 13">
    <name type="scientific">Staphylotrichum longicolle</name>
    <dbReference type="NCBI Taxonomy" id="669026"/>
    <lineage>
        <taxon>Eukaryota</taxon>
        <taxon>Fungi</taxon>
        <taxon>Dikarya</taxon>
        <taxon>Ascomycota</taxon>
        <taxon>Pezizomycotina</taxon>
        <taxon>Sordariomycetes</taxon>
        <taxon>Sordariomycetidae</taxon>
        <taxon>Sordariales</taxon>
        <taxon>Chaetomiaceae</taxon>
        <taxon>Staphylotrichum</taxon>
    </lineage>
</organism>
<evidence type="ECO:0000256" key="3">
    <source>
        <dbReference type="ARBA" id="ARBA00022692"/>
    </source>
</evidence>
<keyword evidence="4" id="KW-0547">Nucleotide-binding</keyword>
<evidence type="ECO:0000256" key="1">
    <source>
        <dbReference type="ARBA" id="ARBA00004167"/>
    </source>
</evidence>
<accession>A0AAD4EWW7</accession>
<feature type="compositionally biased region" description="Pro residues" evidence="8">
    <location>
        <begin position="269"/>
        <end position="302"/>
    </location>
</feature>
<evidence type="ECO:0000313" key="13">
    <source>
        <dbReference type="Proteomes" id="UP001197093"/>
    </source>
</evidence>
<dbReference type="EMBL" id="JAHCVI010000004">
    <property type="protein sequence ID" value="KAG7286823.1"/>
    <property type="molecule type" value="Genomic_DNA"/>
</dbReference>
<feature type="compositionally biased region" description="Low complexity" evidence="8">
    <location>
        <begin position="182"/>
        <end position="216"/>
    </location>
</feature>
<feature type="region of interest" description="Disordered" evidence="8">
    <location>
        <begin position="266"/>
        <end position="304"/>
    </location>
</feature>
<sequence length="431" mass="44727">MAVISLCWLVAASAWLPAVSASLGREQPAPGGPIQTPAPNLKEPARALAVRAVTQPPHARALLQKRDTNTCGYVNGNSMSGYVCNHSLAQCLFNTEASAVGCCLTTSCNIYTACLPYASSAATTTVNMDRTRYCSDSRYPYCAVLSYADPTGSLSGYTIPTCDSTSTTYKFYFSAFGANTPTSRSSSRLTLTTVSSESSSSETSSSSSRSASDTTSPAPVPVTSSATPDPGSSTPVGPIVGGVVGGVAALGLIGLGVFFLVRRKKQDPASPPAAPPPAPAPAQGFMPPPGQGPYPNQTPPPNMGIVPGAPGAFDPRYSMAKPPMATSVNPVQGPPMSPMTVTPTGSPPPLYQPQMQPMGPPMGMATPPPHHAMGTPPPMAWARLLLRATCRRTPSMLRTPGPQMQPPPQQQYHGAVELSTQRGDGQVHELS</sequence>
<evidence type="ECO:0000256" key="5">
    <source>
        <dbReference type="ARBA" id="ARBA00022840"/>
    </source>
</evidence>
<dbReference type="InterPro" id="IPR051694">
    <property type="entry name" value="Immunoregulatory_rcpt-like"/>
</dbReference>
<evidence type="ECO:0000256" key="10">
    <source>
        <dbReference type="SAM" id="SignalP"/>
    </source>
</evidence>
<evidence type="ECO:0000256" key="7">
    <source>
        <dbReference type="ARBA" id="ARBA00023136"/>
    </source>
</evidence>
<name>A0AAD4EWW7_9PEZI</name>
<evidence type="ECO:0000313" key="12">
    <source>
        <dbReference type="EMBL" id="KAG7286823.1"/>
    </source>
</evidence>
<feature type="region of interest" description="Disordered" evidence="8">
    <location>
        <begin position="394"/>
        <end position="431"/>
    </location>
</feature>
<comment type="caution">
    <text evidence="12">The sequence shown here is derived from an EMBL/GenBank/DDBJ whole genome shotgun (WGS) entry which is preliminary data.</text>
</comment>
<feature type="signal peptide" evidence="10">
    <location>
        <begin position="1"/>
        <end position="21"/>
    </location>
</feature>
<dbReference type="AlphaFoldDB" id="A0AAD4EWW7"/>
<evidence type="ECO:0000256" key="2">
    <source>
        <dbReference type="ARBA" id="ARBA00022553"/>
    </source>
</evidence>
<keyword evidence="5" id="KW-0067">ATP-binding</keyword>
<evidence type="ECO:0000256" key="8">
    <source>
        <dbReference type="SAM" id="MobiDB-lite"/>
    </source>
</evidence>
<keyword evidence="3 9" id="KW-0812">Transmembrane</keyword>
<protein>
    <recommendedName>
        <fullName evidence="11">Epidermal growth factor receptor-like transmembrane-juxtamembrane segment domain-containing protein</fullName>
    </recommendedName>
</protein>
<keyword evidence="10" id="KW-0732">Signal</keyword>
<feature type="region of interest" description="Disordered" evidence="8">
    <location>
        <begin position="181"/>
        <end position="233"/>
    </location>
</feature>
<dbReference type="PANTHER" id="PTHR15549:SF26">
    <property type="entry name" value="AXIAL BUDDING PATTERN PROTEIN 2-RELATED"/>
    <property type="match status" value="1"/>
</dbReference>
<feature type="domain" description="Epidermal growth factor receptor-like transmembrane-juxtamembrane segment" evidence="11">
    <location>
        <begin position="239"/>
        <end position="266"/>
    </location>
</feature>
<reference evidence="12" key="1">
    <citation type="submission" date="2023-02" db="EMBL/GenBank/DDBJ databases">
        <authorList>
            <person name="Palmer J.M."/>
        </authorList>
    </citation>
    <scope>NUCLEOTIDE SEQUENCE</scope>
    <source>
        <strain evidence="12">FW57</strain>
    </source>
</reference>
<dbReference type="GO" id="GO:0071944">
    <property type="term" value="C:cell periphery"/>
    <property type="evidence" value="ECO:0007669"/>
    <property type="project" value="UniProtKB-ARBA"/>
</dbReference>
<proteinExistence type="predicted"/>